<feature type="region of interest" description="Disordered" evidence="1">
    <location>
        <begin position="179"/>
        <end position="210"/>
    </location>
</feature>
<dbReference type="GO" id="GO:0008381">
    <property type="term" value="F:mechanosensitive monoatomic ion channel activity"/>
    <property type="evidence" value="ECO:0007669"/>
    <property type="project" value="InterPro"/>
</dbReference>
<evidence type="ECO:0000259" key="3">
    <source>
        <dbReference type="Pfam" id="PF00924"/>
    </source>
</evidence>
<dbReference type="InterPro" id="IPR006685">
    <property type="entry name" value="MscS_channel_2nd"/>
</dbReference>
<dbReference type="GO" id="GO:0016020">
    <property type="term" value="C:membrane"/>
    <property type="evidence" value="ECO:0007669"/>
    <property type="project" value="InterPro"/>
</dbReference>
<evidence type="ECO:0000313" key="4">
    <source>
        <dbReference type="EMBL" id="NNH21953.1"/>
    </source>
</evidence>
<name>A0A849BKW8_9ACTN</name>
<feature type="transmembrane region" description="Helical" evidence="2">
    <location>
        <begin position="96"/>
        <end position="125"/>
    </location>
</feature>
<keyword evidence="2" id="KW-0472">Membrane</keyword>
<proteinExistence type="predicted"/>
<dbReference type="PANTHER" id="PTHR30221:SF1">
    <property type="entry name" value="SMALL-CONDUCTANCE MECHANOSENSITIVE CHANNEL"/>
    <property type="match status" value="1"/>
</dbReference>
<gene>
    <name evidence="4" type="ORF">HLB09_02390</name>
</gene>
<dbReference type="InterPro" id="IPR010920">
    <property type="entry name" value="LSM_dom_sf"/>
</dbReference>
<keyword evidence="2" id="KW-1133">Transmembrane helix</keyword>
<dbReference type="SUPFAM" id="SSF50182">
    <property type="entry name" value="Sm-like ribonucleoproteins"/>
    <property type="match status" value="1"/>
</dbReference>
<keyword evidence="2" id="KW-0812">Transmembrane</keyword>
<accession>A0A849BKW8</accession>
<protein>
    <submittedName>
        <fullName evidence="4">Mechanosensitive ion channel family protein</fullName>
    </submittedName>
</protein>
<dbReference type="Pfam" id="PF00924">
    <property type="entry name" value="MS_channel_2nd"/>
    <property type="match status" value="1"/>
</dbReference>
<dbReference type="AlphaFoldDB" id="A0A849BKW8"/>
<dbReference type="InterPro" id="IPR045275">
    <property type="entry name" value="MscS_archaea/bacteria_type"/>
</dbReference>
<feature type="domain" description="Mechanosensitive ion channel MscS" evidence="3">
    <location>
        <begin position="112"/>
        <end position="173"/>
    </location>
</feature>
<dbReference type="Gene3D" id="1.10.287.1260">
    <property type="match status" value="1"/>
</dbReference>
<sequence>MPAAVAVAAEVVAAAAGDLQGSSAQRAVQVACAVVLALALVLLVRAASAGLSAAAGRRGGEAAAVPVQNAVLAVGGVLSVLLVLDALQVPLRALLLGGALTGVVLGVALQQVLGNVFAGLVLLLTRPYGTGDLLRLRGGTTGGLLEGRVVGATLTHLVLRTPEGVVRVPNAGVLGAVIGPSDPRGPLPPVDDPVARGAVREDGDGDGPTG</sequence>
<feature type="transmembrane region" description="Helical" evidence="2">
    <location>
        <begin position="27"/>
        <end position="51"/>
    </location>
</feature>
<evidence type="ECO:0000313" key="5">
    <source>
        <dbReference type="Proteomes" id="UP000555552"/>
    </source>
</evidence>
<dbReference type="PANTHER" id="PTHR30221">
    <property type="entry name" value="SMALL-CONDUCTANCE MECHANOSENSITIVE CHANNEL"/>
    <property type="match status" value="1"/>
</dbReference>
<dbReference type="EMBL" id="JABEMA010000013">
    <property type="protein sequence ID" value="NNH21953.1"/>
    <property type="molecule type" value="Genomic_DNA"/>
</dbReference>
<evidence type="ECO:0000256" key="1">
    <source>
        <dbReference type="SAM" id="MobiDB-lite"/>
    </source>
</evidence>
<comment type="caution">
    <text evidence="4">The sequence shown here is derived from an EMBL/GenBank/DDBJ whole genome shotgun (WGS) entry which is preliminary data.</text>
</comment>
<dbReference type="Proteomes" id="UP000555552">
    <property type="component" value="Unassembled WGS sequence"/>
</dbReference>
<evidence type="ECO:0000256" key="2">
    <source>
        <dbReference type="SAM" id="Phobius"/>
    </source>
</evidence>
<feature type="transmembrane region" description="Helical" evidence="2">
    <location>
        <begin position="63"/>
        <end position="84"/>
    </location>
</feature>
<reference evidence="4 5" key="1">
    <citation type="submission" date="2020-05" db="EMBL/GenBank/DDBJ databases">
        <title>MicrobeNet Type strains.</title>
        <authorList>
            <person name="Nicholson A.C."/>
        </authorList>
    </citation>
    <scope>NUCLEOTIDE SEQUENCE [LARGE SCALE GENOMIC DNA]</scope>
    <source>
        <strain evidence="4 5">JCM 14547</strain>
    </source>
</reference>
<organism evidence="4 5">
    <name type="scientific">Pseudokineococcus marinus</name>
    <dbReference type="NCBI Taxonomy" id="351215"/>
    <lineage>
        <taxon>Bacteria</taxon>
        <taxon>Bacillati</taxon>
        <taxon>Actinomycetota</taxon>
        <taxon>Actinomycetes</taxon>
        <taxon>Kineosporiales</taxon>
        <taxon>Kineosporiaceae</taxon>
        <taxon>Pseudokineococcus</taxon>
    </lineage>
</organism>
<keyword evidence="5" id="KW-1185">Reference proteome</keyword>